<dbReference type="VEuPathDB" id="GiardiaDB:SS50377_21888"/>
<dbReference type="AlphaFoldDB" id="V6LIL1"/>
<reference evidence="2 3" key="1">
    <citation type="journal article" date="2014" name="PLoS Genet.">
        <title>The Genome of Spironucleus salmonicida Highlights a Fish Pathogen Adapted to Fluctuating Environments.</title>
        <authorList>
            <person name="Xu F."/>
            <person name="Jerlstrom-Hultqvist J."/>
            <person name="Einarsson E."/>
            <person name="Astvaldsson A."/>
            <person name="Svard S.G."/>
            <person name="Andersson J.O."/>
        </authorList>
    </citation>
    <scope>NUCLEOTIDE SEQUENCE</scope>
    <source>
        <strain evidence="3">ATCC 50377</strain>
    </source>
</reference>
<dbReference type="EMBL" id="AUWU02000002">
    <property type="protein sequence ID" value="KAH0576325.1"/>
    <property type="molecule type" value="Genomic_DNA"/>
</dbReference>
<evidence type="ECO:0000256" key="1">
    <source>
        <dbReference type="SAM" id="MobiDB-lite"/>
    </source>
</evidence>
<sequence>MTTLKQQFIKTQPASYDPKAYTKFLEQQLENFNEFQLTLNSTTETIKTLNTLHIQQEERISAQTRLISLMQQVLEKQNIDYQNGQKSFKIEITQQLENVQNTDITGFKIFVNSELQNLKSQTQSINNDYTFNKTQIQSQLSDIAQNIENLQNFARNVDLQKISEIQNGKQNTQSVDTIQQQQNQKITEISQNQNVFEQKMKQQINVMIKDQIGILSSEIASNLGFEIRHAIDQILPKIFDDFQTKNINQQLPPTPNQRIQTEINYPLPLQTSSITSETFKTRIAELQKPLNEDIMMKLQSMLIEKFDRETAKEIAMEDLKNSTNGIVSKDKRGKSAKKQQKK</sequence>
<reference evidence="3" key="2">
    <citation type="submission" date="2020-12" db="EMBL/GenBank/DDBJ databases">
        <title>New Spironucleus salmonicida genome in near-complete chromosomes.</title>
        <authorList>
            <person name="Xu F."/>
            <person name="Kurt Z."/>
            <person name="Jimenez-Gonzalez A."/>
            <person name="Astvaldsson A."/>
            <person name="Andersson J.O."/>
            <person name="Svard S.G."/>
        </authorList>
    </citation>
    <scope>NUCLEOTIDE SEQUENCE</scope>
    <source>
        <strain evidence="3">ATCC 50377</strain>
    </source>
</reference>
<evidence type="ECO:0000313" key="2">
    <source>
        <dbReference type="EMBL" id="EST44430.1"/>
    </source>
</evidence>
<name>V6LIL1_9EUKA</name>
<accession>V6LIL1</accession>
<dbReference type="Proteomes" id="UP000018208">
    <property type="component" value="Unassembled WGS sequence"/>
</dbReference>
<feature type="compositionally biased region" description="Basic residues" evidence="1">
    <location>
        <begin position="331"/>
        <end position="342"/>
    </location>
</feature>
<proteinExistence type="predicted"/>
<gene>
    <name evidence="2" type="ORF">SS50377_15736</name>
    <name evidence="3" type="ORF">SS50377_21888</name>
</gene>
<evidence type="ECO:0000313" key="3">
    <source>
        <dbReference type="EMBL" id="KAH0576325.1"/>
    </source>
</evidence>
<dbReference type="EMBL" id="KI546116">
    <property type="protein sequence ID" value="EST44430.1"/>
    <property type="molecule type" value="Genomic_DNA"/>
</dbReference>
<keyword evidence="4" id="KW-1185">Reference proteome</keyword>
<organism evidence="2">
    <name type="scientific">Spironucleus salmonicida</name>
    <dbReference type="NCBI Taxonomy" id="348837"/>
    <lineage>
        <taxon>Eukaryota</taxon>
        <taxon>Metamonada</taxon>
        <taxon>Diplomonadida</taxon>
        <taxon>Hexamitidae</taxon>
        <taxon>Hexamitinae</taxon>
        <taxon>Spironucleus</taxon>
    </lineage>
</organism>
<evidence type="ECO:0000313" key="4">
    <source>
        <dbReference type="Proteomes" id="UP000018208"/>
    </source>
</evidence>
<feature type="region of interest" description="Disordered" evidence="1">
    <location>
        <begin position="317"/>
        <end position="342"/>
    </location>
</feature>
<protein>
    <submittedName>
        <fullName evidence="2">Uncharacterized protein</fullName>
    </submittedName>
</protein>